<feature type="compositionally biased region" description="Low complexity" evidence="1">
    <location>
        <begin position="341"/>
        <end position="351"/>
    </location>
</feature>
<proteinExistence type="predicted"/>
<feature type="compositionally biased region" description="Low complexity" evidence="1">
    <location>
        <begin position="382"/>
        <end position="392"/>
    </location>
</feature>
<name>A0A218YYM2_9HELO</name>
<protein>
    <submittedName>
        <fullName evidence="2">Uncharacterized protein</fullName>
    </submittedName>
</protein>
<dbReference type="InParanoid" id="A0A218YYM2"/>
<evidence type="ECO:0000313" key="2">
    <source>
        <dbReference type="EMBL" id="OWP00443.1"/>
    </source>
</evidence>
<feature type="region of interest" description="Disordered" evidence="1">
    <location>
        <begin position="328"/>
        <end position="410"/>
    </location>
</feature>
<reference evidence="2 3" key="1">
    <citation type="submission" date="2017-04" db="EMBL/GenBank/DDBJ databases">
        <title>Draft genome sequence of Marssonina coronaria NL1: causal agent of apple blotch.</title>
        <authorList>
            <person name="Cheng Q."/>
        </authorList>
    </citation>
    <scope>NUCLEOTIDE SEQUENCE [LARGE SCALE GENOMIC DNA]</scope>
    <source>
        <strain evidence="2 3">NL1</strain>
    </source>
</reference>
<keyword evidence="3" id="KW-1185">Reference proteome</keyword>
<evidence type="ECO:0000256" key="1">
    <source>
        <dbReference type="SAM" id="MobiDB-lite"/>
    </source>
</evidence>
<feature type="region of interest" description="Disordered" evidence="1">
    <location>
        <begin position="63"/>
        <end position="84"/>
    </location>
</feature>
<dbReference type="AlphaFoldDB" id="A0A218YYM2"/>
<dbReference type="Proteomes" id="UP000242519">
    <property type="component" value="Unassembled WGS sequence"/>
</dbReference>
<accession>A0A218YYM2</accession>
<organism evidence="2 3">
    <name type="scientific">Diplocarpon coronariae</name>
    <dbReference type="NCBI Taxonomy" id="2795749"/>
    <lineage>
        <taxon>Eukaryota</taxon>
        <taxon>Fungi</taxon>
        <taxon>Dikarya</taxon>
        <taxon>Ascomycota</taxon>
        <taxon>Pezizomycotina</taxon>
        <taxon>Leotiomycetes</taxon>
        <taxon>Helotiales</taxon>
        <taxon>Drepanopezizaceae</taxon>
        <taxon>Diplocarpon</taxon>
    </lineage>
</organism>
<gene>
    <name evidence="2" type="ORF">B2J93_754</name>
</gene>
<dbReference type="OrthoDB" id="3563102at2759"/>
<sequence>MASQLEEPAARLLPRSRPCWSPKLSTAGRTALEVCRTSRLVANVKYTPAMNWPDTRRIEALGDQQGPEARNGMPSISRASEPPGWRASVAVAVVNRATASPGFYHPPESHRSNAGQSPRRHGIVGVATHGDSEQHQPGVEPVLCEEPRARSDCGTPGVALFPGDSPLPASSARRGSGWQMNFVYAGGLDPVLWQRRATALLGSYTEENWASRPLCQTQASDRQTSSWVGDHQRIPAVVCFALLPPPPLVVTRGSTGISLSLRSLSGMRDRIVGEGAGGECCDEPPCETACGAGLTETFWARAGNDAIESRDSPSKLLPRARAVSGWERMGADESGWDGTGSTRSSARPASPWRRRPRAGPAVASGEPLDLGGPWLSGDPSLRQQQQQQQPQQRRARGLSLDVDSRRRGPA</sequence>
<comment type="caution">
    <text evidence="2">The sequence shown here is derived from an EMBL/GenBank/DDBJ whole genome shotgun (WGS) entry which is preliminary data.</text>
</comment>
<evidence type="ECO:0000313" key="3">
    <source>
        <dbReference type="Proteomes" id="UP000242519"/>
    </source>
</evidence>
<feature type="region of interest" description="Disordered" evidence="1">
    <location>
        <begin position="101"/>
        <end position="123"/>
    </location>
</feature>
<dbReference type="EMBL" id="MZNU01000322">
    <property type="protein sequence ID" value="OWP00443.1"/>
    <property type="molecule type" value="Genomic_DNA"/>
</dbReference>